<sequence>MAKKNKLFTFRKAADVAMAVSAAYAPFAAAVAYPAAAAAPITATAALAFALGFGALLFMLPFSIYALVFLRAPRGLHQTPYPMLACAVATPAALLAAVLAVLAAATHGAANDVTFATAVAWTANVSAAAALWWCLSNGGYTAVAFSRVNQYANFMDAVERTPEIAFPLVFDVPASAKVARRDAVRFAVAMSAACAVAGGATVGILSGAGGLSSGAIAAALSIFALPMCLLYVPEYLMDPYPTIDGVLQRNPAAAWCALLAPVALVLCGLVKALAATAAGDVGTFVTVIAGAFWAMDAGAAVLLGWVIAGEIAMARETAKRSIYRSTSSEIVSALLMVCVRYFVYLHVFHLIACGGHLTCVNSSY</sequence>
<feature type="transmembrane region" description="Helical" evidence="1">
    <location>
        <begin position="113"/>
        <end position="135"/>
    </location>
</feature>
<proteinExistence type="predicted"/>
<reference evidence="2" key="1">
    <citation type="submission" date="2015-06" db="UniProtKB">
        <authorList>
            <consortium name="EnsemblPlants"/>
        </authorList>
    </citation>
    <scope>IDENTIFICATION</scope>
</reference>
<name>I1PBK6_ORYGL</name>
<feature type="transmembrane region" description="Helical" evidence="1">
    <location>
        <begin position="186"/>
        <end position="205"/>
    </location>
</feature>
<evidence type="ECO:0000313" key="3">
    <source>
        <dbReference type="Proteomes" id="UP000007306"/>
    </source>
</evidence>
<feature type="transmembrane region" description="Helical" evidence="1">
    <location>
        <begin position="330"/>
        <end position="352"/>
    </location>
</feature>
<dbReference type="OMA" id="YANFMDA"/>
<protein>
    <submittedName>
        <fullName evidence="2">Uncharacterized protein</fullName>
    </submittedName>
</protein>
<organism evidence="2 3">
    <name type="scientific">Oryza glaberrima</name>
    <name type="common">African rice</name>
    <dbReference type="NCBI Taxonomy" id="4538"/>
    <lineage>
        <taxon>Eukaryota</taxon>
        <taxon>Viridiplantae</taxon>
        <taxon>Streptophyta</taxon>
        <taxon>Embryophyta</taxon>
        <taxon>Tracheophyta</taxon>
        <taxon>Spermatophyta</taxon>
        <taxon>Magnoliopsida</taxon>
        <taxon>Liliopsida</taxon>
        <taxon>Poales</taxon>
        <taxon>Poaceae</taxon>
        <taxon>BOP clade</taxon>
        <taxon>Oryzoideae</taxon>
        <taxon>Oryzeae</taxon>
        <taxon>Oryzinae</taxon>
        <taxon>Oryza</taxon>
    </lineage>
</organism>
<keyword evidence="1" id="KW-0812">Transmembrane</keyword>
<dbReference type="HOGENOM" id="CLU_730332_0_0_1"/>
<evidence type="ECO:0000256" key="1">
    <source>
        <dbReference type="SAM" id="Phobius"/>
    </source>
</evidence>
<dbReference type="Gramene" id="ORGLA03G0175200.1">
    <property type="protein sequence ID" value="ORGLA03G0175200.1"/>
    <property type="gene ID" value="ORGLA03G0175200"/>
</dbReference>
<feature type="transmembrane region" description="Helical" evidence="1">
    <location>
        <begin position="211"/>
        <end position="232"/>
    </location>
</feature>
<feature type="transmembrane region" description="Helical" evidence="1">
    <location>
        <begin position="47"/>
        <end position="70"/>
    </location>
</feature>
<dbReference type="Proteomes" id="UP000007306">
    <property type="component" value="Chromosome 3"/>
</dbReference>
<dbReference type="EnsemblPlants" id="ORGLA03G0175200.1">
    <property type="protein sequence ID" value="ORGLA03G0175200.1"/>
    <property type="gene ID" value="ORGLA03G0175200"/>
</dbReference>
<reference evidence="2 3" key="2">
    <citation type="submission" date="2018-04" db="EMBL/GenBank/DDBJ databases">
        <title>OglaRS2 (Oryza glaberrima Reference Sequence Version 2).</title>
        <authorList>
            <person name="Zhang J."/>
            <person name="Kudrna D."/>
            <person name="Lee S."/>
            <person name="Talag J."/>
            <person name="Rajasekar S."/>
            <person name="Wing R.A."/>
        </authorList>
    </citation>
    <scope>NUCLEOTIDE SEQUENCE [LARGE SCALE GENOMIC DNA]</scope>
    <source>
        <strain evidence="2 3">cv. IRGC 96717</strain>
    </source>
</reference>
<keyword evidence="3" id="KW-1185">Reference proteome</keyword>
<dbReference type="AlphaFoldDB" id="I1PBK6"/>
<feature type="transmembrane region" description="Helical" evidence="1">
    <location>
        <begin position="284"/>
        <end position="309"/>
    </location>
</feature>
<feature type="transmembrane region" description="Helical" evidence="1">
    <location>
        <begin position="82"/>
        <end position="107"/>
    </location>
</feature>
<evidence type="ECO:0000313" key="2">
    <source>
        <dbReference type="EnsemblPlants" id="ORGLA03G0175200.1"/>
    </source>
</evidence>
<accession>I1PBK6</accession>
<feature type="transmembrane region" description="Helical" evidence="1">
    <location>
        <begin position="252"/>
        <end position="278"/>
    </location>
</feature>
<keyword evidence="1" id="KW-1133">Transmembrane helix</keyword>
<keyword evidence="1" id="KW-0472">Membrane</keyword>